<evidence type="ECO:0000256" key="3">
    <source>
        <dbReference type="ARBA" id="ARBA00023125"/>
    </source>
</evidence>
<protein>
    <submittedName>
        <fullName evidence="7">Transposase Tn3 family protein</fullName>
    </submittedName>
</protein>
<dbReference type="GO" id="GO:0006313">
    <property type="term" value="P:DNA transposition"/>
    <property type="evidence" value="ECO:0007669"/>
    <property type="project" value="InterPro"/>
</dbReference>
<dbReference type="InterPro" id="IPR025296">
    <property type="entry name" value="DUF4158"/>
</dbReference>
<name>K9ZS55_ANACC</name>
<geneLocation type="plasmid" evidence="7 8">
    <name>pANACY.04</name>
</geneLocation>
<comment type="similarity">
    <text evidence="1">Belongs to the transposase 7 family.</text>
</comment>
<dbReference type="HOGENOM" id="CLU_009098_1_0_3"/>
<dbReference type="OrthoDB" id="51846at2"/>
<dbReference type="NCBIfam" id="NF033527">
    <property type="entry name" value="transpos_Tn3"/>
    <property type="match status" value="1"/>
</dbReference>
<dbReference type="GO" id="GO:0004803">
    <property type="term" value="F:transposase activity"/>
    <property type="evidence" value="ECO:0007669"/>
    <property type="project" value="InterPro"/>
</dbReference>
<accession>K9ZS55</accession>
<dbReference type="KEGG" id="acy:Anacy_6091"/>
<proteinExistence type="inferred from homology"/>
<dbReference type="InterPro" id="IPR047653">
    <property type="entry name" value="Tn3-like_transpos"/>
</dbReference>
<dbReference type="GO" id="GO:0003677">
    <property type="term" value="F:DNA binding"/>
    <property type="evidence" value="ECO:0007669"/>
    <property type="project" value="UniProtKB-KW"/>
</dbReference>
<dbReference type="PATRIC" id="fig|272123.3.peg.6621"/>
<dbReference type="Pfam" id="PF01526">
    <property type="entry name" value="DDE_Tnp_Tn3"/>
    <property type="match status" value="1"/>
</dbReference>
<evidence type="ECO:0000313" key="7">
    <source>
        <dbReference type="EMBL" id="AFZ61362.1"/>
    </source>
</evidence>
<reference evidence="8" key="1">
    <citation type="journal article" date="2013" name="Proc. Natl. Acad. Sci. U.S.A.">
        <title>Improving the coverage of the cyanobacterial phylum using diversity-driven genome sequencing.</title>
        <authorList>
            <person name="Shih P.M."/>
            <person name="Wu D."/>
            <person name="Latifi A."/>
            <person name="Axen S.D."/>
            <person name="Fewer D.P."/>
            <person name="Talla E."/>
            <person name="Calteau A."/>
            <person name="Cai F."/>
            <person name="Tandeau de Marsac N."/>
            <person name="Rippka R."/>
            <person name="Herdman M."/>
            <person name="Sivonen K."/>
            <person name="Coursin T."/>
            <person name="Laurent T."/>
            <person name="Goodwin L."/>
            <person name="Nolan M."/>
            <person name="Davenport K.W."/>
            <person name="Han C.S."/>
            <person name="Rubin E.M."/>
            <person name="Eisen J.A."/>
            <person name="Woyke T."/>
            <person name="Gugger M."/>
            <person name="Kerfeld C.A."/>
        </authorList>
    </citation>
    <scope>NUCLEOTIDE SEQUENCE [LARGE SCALE GENOMIC DNA]</scope>
    <source>
        <strain evidence="8">ATCC 27899 / PCC 7122</strain>
    </source>
</reference>
<dbReference type="Proteomes" id="UP000010474">
    <property type="component" value="Plasmid pANACY.04"/>
</dbReference>
<keyword evidence="8" id="KW-1185">Reference proteome</keyword>
<keyword evidence="4" id="KW-0233">DNA recombination</keyword>
<keyword evidence="7" id="KW-0614">Plasmid</keyword>
<evidence type="ECO:0000256" key="1">
    <source>
        <dbReference type="ARBA" id="ARBA00009402"/>
    </source>
</evidence>
<keyword evidence="2" id="KW-0815">Transposition</keyword>
<feature type="domain" description="Tn3 transposase DDE" evidence="5">
    <location>
        <begin position="582"/>
        <end position="933"/>
    </location>
</feature>
<evidence type="ECO:0000313" key="8">
    <source>
        <dbReference type="Proteomes" id="UP000010474"/>
    </source>
</evidence>
<evidence type="ECO:0000256" key="2">
    <source>
        <dbReference type="ARBA" id="ARBA00022578"/>
    </source>
</evidence>
<feature type="domain" description="DUF4158" evidence="6">
    <location>
        <begin position="6"/>
        <end position="171"/>
    </location>
</feature>
<sequence length="952" mass="109351">MATRELLSPAQRLQFTEIPNSITIRDIARYYTFSNDELKVIKERRRPHNRLGFAVQLCYLRFPGRVWSLGEIVPESVLSYIASQLKIDPTIITEYSQRDTIRREHLVEIQNIFGFHSFNISTYKLLSKWLLPFAISSEQGMALVGALIDEMRFRKIIIPAISTVERLAWEVRHRAQKLVCLELTQNLTILQKTALDKLLILEPDKKLTDLIWLRQPPGIPNPRNFLKLVERLEFIRNLHLDSGCLKRVHQNRLLQFTKIGAKSTPAHLSRLDELRRYAILVAFLIEWSASLVDYAIGMHDKMMGKLFNKSEHQHGEKFQHDGKAINDKVRLYAQFGKALIAAREEENDAYQAIESVLDWEKFINSVVEAEKLARPADFDYLELLDNRYSQLRRYTPKLLETFEFKATTASLPVIEALAVIKELNISGRRNIPESTPTSFVKPRWLKHVMKGDTIDRHYYEMCALAELRSGLRSGDIWVVGSRQFQDFEDYLLTDSSWQLMRSAQTIPVAVTTDFTTYIEQRSLELKSQLGIVSDLMAEDKLVDVRIEDERLIITPLSNAVPTEVDELSRKVSSLLPRIKLTDLLVEVDSWTHFTKHFTHLYSGTEVEDKVVLLSALLADGINLGLTRMADATQGMSFERLAWVADWYIRDETYSQALAEVVNFQAQVPFAAYWGDGTTSSSDGQRFKAGGHRSFNEEINAKYGKDRSVIFYTHISDQYVPFHVKVINATVRDASYVLDGLLYHESDLQIQEHYTDTSGYTEQVFAMCHLLGFRFAPRMRDLPDKKLYTFESTSADEVLSPLLGGKINVKLIEDSWDEILRLASSIRTGTVTASLMLRKLASYPRQNRLALALRELGRIERTLFTLEWLQSPELRRRATAGLNKGEAKHTLKRAVFFNRLGEVRDRSYEDQFYRASGLNLVVAAIVVWNTVYIGLAEKVVFKPDQESINNACK</sequence>
<dbReference type="InterPro" id="IPR002513">
    <property type="entry name" value="Tn3_Tnp_DDE_dom"/>
</dbReference>
<dbReference type="EMBL" id="CP003663">
    <property type="protein sequence ID" value="AFZ61362.1"/>
    <property type="molecule type" value="Genomic_DNA"/>
</dbReference>
<dbReference type="Pfam" id="PF13700">
    <property type="entry name" value="DUF4158"/>
    <property type="match status" value="1"/>
</dbReference>
<evidence type="ECO:0000259" key="5">
    <source>
        <dbReference type="Pfam" id="PF01526"/>
    </source>
</evidence>
<dbReference type="AlphaFoldDB" id="K9ZS55"/>
<keyword evidence="3" id="KW-0238">DNA-binding</keyword>
<evidence type="ECO:0000259" key="6">
    <source>
        <dbReference type="Pfam" id="PF13700"/>
    </source>
</evidence>
<gene>
    <name evidence="7" type="ordered locus">Anacy_6091</name>
</gene>
<organism evidence="7 8">
    <name type="scientific">Anabaena cylindrica (strain ATCC 27899 / PCC 7122)</name>
    <dbReference type="NCBI Taxonomy" id="272123"/>
    <lineage>
        <taxon>Bacteria</taxon>
        <taxon>Bacillati</taxon>
        <taxon>Cyanobacteriota</taxon>
        <taxon>Cyanophyceae</taxon>
        <taxon>Nostocales</taxon>
        <taxon>Nostocaceae</taxon>
        <taxon>Anabaena</taxon>
    </lineage>
</organism>
<evidence type="ECO:0000256" key="4">
    <source>
        <dbReference type="ARBA" id="ARBA00023172"/>
    </source>
</evidence>